<dbReference type="EC" id="1.8.4.11" evidence="4"/>
<evidence type="ECO:0000256" key="2">
    <source>
        <dbReference type="ARBA" id="ARBA00047806"/>
    </source>
</evidence>
<comment type="function">
    <text evidence="4">Has an important function as a repair enzyme for proteins that have been inactivated by oxidation. Catalyzes the reversible oxidation-reduction of methionine sulfoxide in proteins to methionine.</text>
</comment>
<dbReference type="PROSITE" id="PS51257">
    <property type="entry name" value="PROKAR_LIPOPROTEIN"/>
    <property type="match status" value="1"/>
</dbReference>
<accession>A0A5C8EK34</accession>
<dbReference type="EMBL" id="SAXY01000064">
    <property type="protein sequence ID" value="TXJ37331.1"/>
    <property type="molecule type" value="Genomic_DNA"/>
</dbReference>
<sequence length="207" mass="24194">MKKIVLMTIISIFSLISCNEKLNSESSNIKESSSIKENKEERKMIPENVKYAYFASGCFWGTEYWFEKGKGVYAVVSGYAGGHKINPTYREVCTGLTGHLETVQVAYNPDETTYEDLVKLFFETHDFTQKNGQGPDIGSQYLSAIFYQTEEEKEIAQKYIDMLKEKRYDVATTLREYKNFYPAEDYHQDYYERKGSIPYCHFYNKIF</sequence>
<dbReference type="NCBIfam" id="TIGR00401">
    <property type="entry name" value="msrA"/>
    <property type="match status" value="1"/>
</dbReference>
<dbReference type="PANTHER" id="PTHR43774">
    <property type="entry name" value="PEPTIDE METHIONINE SULFOXIDE REDUCTASE"/>
    <property type="match status" value="1"/>
</dbReference>
<organism evidence="6 7">
    <name type="scientific">Brachyspira pilosicoli</name>
    <name type="common">Serpulina pilosicoli</name>
    <dbReference type="NCBI Taxonomy" id="52584"/>
    <lineage>
        <taxon>Bacteria</taxon>
        <taxon>Pseudomonadati</taxon>
        <taxon>Spirochaetota</taxon>
        <taxon>Spirochaetia</taxon>
        <taxon>Brachyspirales</taxon>
        <taxon>Brachyspiraceae</taxon>
        <taxon>Brachyspira</taxon>
    </lineage>
</organism>
<evidence type="ECO:0000313" key="6">
    <source>
        <dbReference type="EMBL" id="TXJ37331.1"/>
    </source>
</evidence>
<keyword evidence="1 4" id="KW-0560">Oxidoreductase</keyword>
<comment type="catalytic activity">
    <reaction evidence="3 4">
        <text>[thioredoxin]-disulfide + L-methionine + H2O = L-methionine (S)-S-oxide + [thioredoxin]-dithiol</text>
        <dbReference type="Rhea" id="RHEA:19993"/>
        <dbReference type="Rhea" id="RHEA-COMP:10698"/>
        <dbReference type="Rhea" id="RHEA-COMP:10700"/>
        <dbReference type="ChEBI" id="CHEBI:15377"/>
        <dbReference type="ChEBI" id="CHEBI:29950"/>
        <dbReference type="ChEBI" id="CHEBI:50058"/>
        <dbReference type="ChEBI" id="CHEBI:57844"/>
        <dbReference type="ChEBI" id="CHEBI:58772"/>
        <dbReference type="EC" id="1.8.4.11"/>
    </reaction>
</comment>
<comment type="catalytic activity">
    <reaction evidence="2 4">
        <text>L-methionyl-[protein] + [thioredoxin]-disulfide + H2O = L-methionyl-(S)-S-oxide-[protein] + [thioredoxin]-dithiol</text>
        <dbReference type="Rhea" id="RHEA:14217"/>
        <dbReference type="Rhea" id="RHEA-COMP:10698"/>
        <dbReference type="Rhea" id="RHEA-COMP:10700"/>
        <dbReference type="Rhea" id="RHEA-COMP:12313"/>
        <dbReference type="Rhea" id="RHEA-COMP:12315"/>
        <dbReference type="ChEBI" id="CHEBI:15377"/>
        <dbReference type="ChEBI" id="CHEBI:16044"/>
        <dbReference type="ChEBI" id="CHEBI:29950"/>
        <dbReference type="ChEBI" id="CHEBI:44120"/>
        <dbReference type="ChEBI" id="CHEBI:50058"/>
        <dbReference type="EC" id="1.8.4.11"/>
    </reaction>
</comment>
<dbReference type="AlphaFoldDB" id="A0A5C8EK34"/>
<dbReference type="OrthoDB" id="4174719at2"/>
<evidence type="ECO:0000256" key="4">
    <source>
        <dbReference type="HAMAP-Rule" id="MF_01401"/>
    </source>
</evidence>
<dbReference type="HAMAP" id="MF_01401">
    <property type="entry name" value="MsrA"/>
    <property type="match status" value="1"/>
</dbReference>
<dbReference type="SUPFAM" id="SSF55068">
    <property type="entry name" value="Peptide methionine sulfoxide reductase"/>
    <property type="match status" value="1"/>
</dbReference>
<dbReference type="PANTHER" id="PTHR43774:SF1">
    <property type="entry name" value="PEPTIDE METHIONINE SULFOXIDE REDUCTASE MSRA 2"/>
    <property type="match status" value="1"/>
</dbReference>
<dbReference type="Pfam" id="PF01625">
    <property type="entry name" value="PMSR"/>
    <property type="match status" value="1"/>
</dbReference>
<evidence type="ECO:0000313" key="7">
    <source>
        <dbReference type="Proteomes" id="UP000323176"/>
    </source>
</evidence>
<evidence type="ECO:0000256" key="3">
    <source>
        <dbReference type="ARBA" id="ARBA00048782"/>
    </source>
</evidence>
<dbReference type="GO" id="GO:0033744">
    <property type="term" value="F:L-methionine:thioredoxin-disulfide S-oxidoreductase activity"/>
    <property type="evidence" value="ECO:0007669"/>
    <property type="project" value="RHEA"/>
</dbReference>
<feature type="active site" evidence="4">
    <location>
        <position position="58"/>
    </location>
</feature>
<feature type="domain" description="Peptide methionine sulphoxide reductase MsrA" evidence="5">
    <location>
        <begin position="52"/>
        <end position="201"/>
    </location>
</feature>
<dbReference type="GO" id="GO:0008113">
    <property type="term" value="F:peptide-methionine (S)-S-oxide reductase activity"/>
    <property type="evidence" value="ECO:0007669"/>
    <property type="project" value="UniProtKB-UniRule"/>
</dbReference>
<comment type="caution">
    <text evidence="6">The sequence shown here is derived from an EMBL/GenBank/DDBJ whole genome shotgun (WGS) entry which is preliminary data.</text>
</comment>
<dbReference type="Gene3D" id="3.30.1060.10">
    <property type="entry name" value="Peptide methionine sulphoxide reductase MsrA"/>
    <property type="match status" value="1"/>
</dbReference>
<dbReference type="InterPro" id="IPR002569">
    <property type="entry name" value="Met_Sox_Rdtase_MsrA_dom"/>
</dbReference>
<proteinExistence type="inferred from homology"/>
<evidence type="ECO:0000259" key="5">
    <source>
        <dbReference type="Pfam" id="PF01625"/>
    </source>
</evidence>
<reference evidence="6 7" key="1">
    <citation type="journal article" date="1992" name="Lakartidningen">
        <title>[Penicillin V and not amoxicillin is the first choice preparation in acute otitis].</title>
        <authorList>
            <person name="Kamme C."/>
            <person name="Lundgren K."/>
            <person name="Prellner K."/>
        </authorList>
    </citation>
    <scope>NUCLEOTIDE SEQUENCE [LARGE SCALE GENOMIC DNA]</scope>
    <source>
        <strain evidence="6 7">PC5538III-hc</strain>
    </source>
</reference>
<dbReference type="Proteomes" id="UP000323176">
    <property type="component" value="Unassembled WGS sequence"/>
</dbReference>
<name>A0A5C8EK34_BRAPL</name>
<gene>
    <name evidence="4 6" type="primary">msrA</name>
    <name evidence="6" type="ORF">EPJ72_10810</name>
</gene>
<dbReference type="InterPro" id="IPR036509">
    <property type="entry name" value="Met_Sox_Rdtase_MsrA_sf"/>
</dbReference>
<protein>
    <recommendedName>
        <fullName evidence="4">Peptide methionine sulfoxide reductase MsrA</fullName>
        <shortName evidence="4">Protein-methionine-S-oxide reductase</shortName>
        <ecNumber evidence="4">1.8.4.11</ecNumber>
    </recommendedName>
    <alternativeName>
        <fullName evidence="4">Peptide-methionine (S)-S-oxide reductase</fullName>
        <shortName evidence="4">Peptide Met(O) reductase</shortName>
    </alternativeName>
</protein>
<evidence type="ECO:0000256" key="1">
    <source>
        <dbReference type="ARBA" id="ARBA00023002"/>
    </source>
</evidence>
<comment type="similarity">
    <text evidence="4">Belongs to the MsrA Met sulfoxide reductase family.</text>
</comment>